<protein>
    <submittedName>
        <fullName evidence="3">Hydroxyphenylpyruvate reductase</fullName>
    </submittedName>
</protein>
<dbReference type="AlphaFoldDB" id="A0AAE1WKN7"/>
<evidence type="ECO:0000313" key="4">
    <source>
        <dbReference type="Proteomes" id="UP001289374"/>
    </source>
</evidence>
<sequence length="94" mass="10469">MEASIGVLLIRPLSPYIQLEISKRYTLFKFWQPPHLRREFLRKHSNSIRAVVANGAQGPDAEMIDALPLLEIVASHSSGLDKIDWTSAGRGASQ</sequence>
<keyword evidence="4" id="KW-1185">Reference proteome</keyword>
<dbReference type="GO" id="GO:0051287">
    <property type="term" value="F:NAD binding"/>
    <property type="evidence" value="ECO:0007669"/>
    <property type="project" value="InterPro"/>
</dbReference>
<accession>A0AAE1WKN7</accession>
<dbReference type="Gene3D" id="3.40.50.720">
    <property type="entry name" value="NAD(P)-binding Rossmann-like Domain"/>
    <property type="match status" value="1"/>
</dbReference>
<dbReference type="SUPFAM" id="SSF52283">
    <property type="entry name" value="Formate/glycerate dehydrogenase catalytic domain-like"/>
    <property type="match status" value="1"/>
</dbReference>
<proteinExistence type="predicted"/>
<dbReference type="PANTHER" id="PTHR10996">
    <property type="entry name" value="2-HYDROXYACID DEHYDROGENASE-RELATED"/>
    <property type="match status" value="1"/>
</dbReference>
<dbReference type="Proteomes" id="UP001289374">
    <property type="component" value="Unassembled WGS sequence"/>
</dbReference>
<organism evidence="3 4">
    <name type="scientific">Sesamum angolense</name>
    <dbReference type="NCBI Taxonomy" id="2727404"/>
    <lineage>
        <taxon>Eukaryota</taxon>
        <taxon>Viridiplantae</taxon>
        <taxon>Streptophyta</taxon>
        <taxon>Embryophyta</taxon>
        <taxon>Tracheophyta</taxon>
        <taxon>Spermatophyta</taxon>
        <taxon>Magnoliopsida</taxon>
        <taxon>eudicotyledons</taxon>
        <taxon>Gunneridae</taxon>
        <taxon>Pentapetalae</taxon>
        <taxon>asterids</taxon>
        <taxon>lamiids</taxon>
        <taxon>Lamiales</taxon>
        <taxon>Pedaliaceae</taxon>
        <taxon>Sesamum</taxon>
    </lineage>
</organism>
<reference evidence="3" key="2">
    <citation type="journal article" date="2024" name="Plant">
        <title>Genomic evolution and insights into agronomic trait innovations of Sesamum species.</title>
        <authorList>
            <person name="Miao H."/>
            <person name="Wang L."/>
            <person name="Qu L."/>
            <person name="Liu H."/>
            <person name="Sun Y."/>
            <person name="Le M."/>
            <person name="Wang Q."/>
            <person name="Wei S."/>
            <person name="Zheng Y."/>
            <person name="Lin W."/>
            <person name="Duan Y."/>
            <person name="Cao H."/>
            <person name="Xiong S."/>
            <person name="Wang X."/>
            <person name="Wei L."/>
            <person name="Li C."/>
            <person name="Ma Q."/>
            <person name="Ju M."/>
            <person name="Zhao R."/>
            <person name="Li G."/>
            <person name="Mu C."/>
            <person name="Tian Q."/>
            <person name="Mei H."/>
            <person name="Zhang T."/>
            <person name="Gao T."/>
            <person name="Zhang H."/>
        </authorList>
    </citation>
    <scope>NUCLEOTIDE SEQUENCE</scope>
    <source>
        <strain evidence="3">K16</strain>
    </source>
</reference>
<comment type="caution">
    <text evidence="3">The sequence shown here is derived from an EMBL/GenBank/DDBJ whole genome shotgun (WGS) entry which is preliminary data.</text>
</comment>
<dbReference type="GO" id="GO:0016618">
    <property type="term" value="F:hydroxypyruvate reductase [NAD(P)H] activity"/>
    <property type="evidence" value="ECO:0007669"/>
    <property type="project" value="TreeGrafter"/>
</dbReference>
<dbReference type="GO" id="GO:0030267">
    <property type="term" value="F:glyoxylate reductase (NADPH) activity"/>
    <property type="evidence" value="ECO:0007669"/>
    <property type="project" value="TreeGrafter"/>
</dbReference>
<evidence type="ECO:0000256" key="1">
    <source>
        <dbReference type="ARBA" id="ARBA00023002"/>
    </source>
</evidence>
<name>A0AAE1WKN7_9LAMI</name>
<dbReference type="Pfam" id="PF00389">
    <property type="entry name" value="2-Hacid_dh"/>
    <property type="match status" value="1"/>
</dbReference>
<gene>
    <name evidence="3" type="ORF">Sango_1678600</name>
</gene>
<dbReference type="EMBL" id="JACGWL010000009">
    <property type="protein sequence ID" value="KAK4395243.1"/>
    <property type="molecule type" value="Genomic_DNA"/>
</dbReference>
<reference evidence="3" key="1">
    <citation type="submission" date="2020-06" db="EMBL/GenBank/DDBJ databases">
        <authorList>
            <person name="Li T."/>
            <person name="Hu X."/>
            <person name="Zhang T."/>
            <person name="Song X."/>
            <person name="Zhang H."/>
            <person name="Dai N."/>
            <person name="Sheng W."/>
            <person name="Hou X."/>
            <person name="Wei L."/>
        </authorList>
    </citation>
    <scope>NUCLEOTIDE SEQUENCE</scope>
    <source>
        <strain evidence="3">K16</strain>
        <tissue evidence="3">Leaf</tissue>
    </source>
</reference>
<dbReference type="InterPro" id="IPR006139">
    <property type="entry name" value="D-isomer_2_OHA_DH_cat_dom"/>
</dbReference>
<evidence type="ECO:0000259" key="2">
    <source>
        <dbReference type="Pfam" id="PF00389"/>
    </source>
</evidence>
<keyword evidence="1" id="KW-0560">Oxidoreductase</keyword>
<feature type="domain" description="D-isomer specific 2-hydroxyacid dehydrogenase catalytic" evidence="2">
    <location>
        <begin position="7"/>
        <end position="88"/>
    </location>
</feature>
<evidence type="ECO:0000313" key="3">
    <source>
        <dbReference type="EMBL" id="KAK4395243.1"/>
    </source>
</evidence>
<dbReference type="InterPro" id="IPR050223">
    <property type="entry name" value="D-isomer_2-hydroxyacid_DH"/>
</dbReference>
<dbReference type="PANTHER" id="PTHR10996:SF262">
    <property type="entry name" value="HYDROXYPHENYLPYRUVATE REDUCTASE-LIKE"/>
    <property type="match status" value="1"/>
</dbReference>
<dbReference type="GO" id="GO:0005829">
    <property type="term" value="C:cytosol"/>
    <property type="evidence" value="ECO:0007669"/>
    <property type="project" value="TreeGrafter"/>
</dbReference>